<dbReference type="PROSITE" id="PS51199">
    <property type="entry name" value="SF4_HELICASE"/>
    <property type="match status" value="1"/>
</dbReference>
<accession>A0A0H3DN26</accession>
<keyword evidence="2" id="KW-0378">Hydrolase</keyword>
<dbReference type="HOGENOM" id="CLU_005373_0_0_14"/>
<keyword evidence="2" id="KW-0067">ATP-binding</keyword>
<dbReference type="AlphaFoldDB" id="A0A0H3DN26"/>
<evidence type="ECO:0000259" key="1">
    <source>
        <dbReference type="PROSITE" id="PS51199"/>
    </source>
</evidence>
<dbReference type="Pfam" id="PF03796">
    <property type="entry name" value="DnaB_C"/>
    <property type="match status" value="1"/>
</dbReference>
<dbReference type="PANTHER" id="PTHR30153:SF2">
    <property type="entry name" value="REPLICATIVE DNA HELICASE"/>
    <property type="match status" value="1"/>
</dbReference>
<dbReference type="PaxDb" id="722438-MPNE_0264"/>
<keyword evidence="2" id="KW-0347">Helicase</keyword>
<reference evidence="2 3" key="1">
    <citation type="journal article" date="2010" name="Appl. Environ. Microbiol.">
        <title>Targeted chromosomal knockouts in Mycoplasma pneumoniae.</title>
        <authorList>
            <person name="Krishnakumar R."/>
            <person name="Assad-Garcia N."/>
            <person name="Benders G.A."/>
            <person name="Phan Q."/>
            <person name="Montague M.G."/>
            <person name="Glass J.I."/>
        </authorList>
    </citation>
    <scope>NUCLEOTIDE SEQUENCE [LARGE SCALE GENOMIC DNA]</scope>
    <source>
        <strain evidence="3">ATCC 15531 / DSM 22911 / NBRC 14401 / NCTC 10119 / FH</strain>
    </source>
</reference>
<dbReference type="InterPro" id="IPR027417">
    <property type="entry name" value="P-loop_NTPase"/>
</dbReference>
<evidence type="ECO:0000313" key="3">
    <source>
        <dbReference type="Proteomes" id="UP000007756"/>
    </source>
</evidence>
<keyword evidence="2" id="KW-0547">Nucleotide-binding</keyword>
<organism evidence="2 3">
    <name type="scientific">Mycoplasmoides pneumoniae (strain ATCC 15531 / DSM 23978 / CIP 103766 / NBRC 14401 / NCTC 10119 / FH)</name>
    <name type="common">Mycoplasma pneumoniae</name>
    <dbReference type="NCBI Taxonomy" id="722438"/>
    <lineage>
        <taxon>Bacteria</taxon>
        <taxon>Bacillati</taxon>
        <taxon>Mycoplasmatota</taxon>
        <taxon>Mycoplasmoidales</taxon>
        <taxon>Mycoplasmoidaceae</taxon>
        <taxon>Mycoplasmoides</taxon>
    </lineage>
</organism>
<dbReference type="Gene3D" id="3.40.50.300">
    <property type="entry name" value="P-loop containing nucleotide triphosphate hydrolases"/>
    <property type="match status" value="1"/>
</dbReference>
<sequence length="473" mass="54507">MVSNKLEQTFKFANDKNIERAERVLMQALVQDAVGVDLILTKLEPKDFFGFPFNFIFQTAQENYSEGNKLFGSALLEAVKFKLDTDSKTQREIEGLFEDVLLKGLPFLERDIKVFVDVVKKASIFRQLKQFAKKVEKEEFKVKDDRFEGYLQAIQNDFTKIIHSAFVSIPGLSYDEIGREEEELIRKVYRGELTVKGLKSGFYPLDQLTSGWKEGELIVVAARPGRGKTALLINFLQGAVNDSEKFDKNKDVLLFFSLEMRNREIYQRHLMLESQVNYTLTSRQRLANVYDDLIKASEVLRDLPIKIFDYSTITLDEIRAQITEVSKTNNVKLVVIDYLQLVNAFKNSYNISRQQEVTMISKSLKSFAKEFNVPIIAAAQLSRRIEERKDSRPILSDLRESGSIEQDADMVLFIHRVKDEDSENQEAIGHNNIFQVELILEKNRSGPTGKVQFDFQSDVSTFRVREYNPDGYS</sequence>
<dbReference type="GO" id="GO:0005524">
    <property type="term" value="F:ATP binding"/>
    <property type="evidence" value="ECO:0007669"/>
    <property type="project" value="InterPro"/>
</dbReference>
<protein>
    <submittedName>
        <fullName evidence="2">Replicative DNA helicase</fullName>
        <ecNumber evidence="2">3.6.1.-</ecNumber>
    </submittedName>
</protein>
<gene>
    <name evidence="2" type="primary">dnaB</name>
    <name evidence="2" type="ordered locus">MPNE_0264</name>
</gene>
<dbReference type="RefSeq" id="WP_014325412.1">
    <property type="nucleotide sequence ID" value="NZ_CP010546.1"/>
</dbReference>
<dbReference type="Proteomes" id="UP000007756">
    <property type="component" value="Chromosome"/>
</dbReference>
<evidence type="ECO:0000313" key="2">
    <source>
        <dbReference type="EMBL" id="ADK87122.1"/>
    </source>
</evidence>
<dbReference type="PATRIC" id="fig|722438.3.peg.257"/>
<dbReference type="SUPFAM" id="SSF52540">
    <property type="entry name" value="P-loop containing nucleoside triphosphate hydrolases"/>
    <property type="match status" value="1"/>
</dbReference>
<dbReference type="CDD" id="cd00984">
    <property type="entry name" value="DnaB_C"/>
    <property type="match status" value="1"/>
</dbReference>
<dbReference type="GeneID" id="66609122"/>
<dbReference type="EMBL" id="CP002077">
    <property type="protein sequence ID" value="ADK87122.1"/>
    <property type="molecule type" value="Genomic_DNA"/>
</dbReference>
<feature type="domain" description="SF4 helicase" evidence="1">
    <location>
        <begin position="191"/>
        <end position="469"/>
    </location>
</feature>
<dbReference type="PANTHER" id="PTHR30153">
    <property type="entry name" value="REPLICATIVE DNA HELICASE DNAB"/>
    <property type="match status" value="1"/>
</dbReference>
<dbReference type="STRING" id="722438.F539_01290"/>
<dbReference type="InterPro" id="IPR007694">
    <property type="entry name" value="DNA_helicase_DnaB-like_C"/>
</dbReference>
<dbReference type="GO" id="GO:0006260">
    <property type="term" value="P:DNA replication"/>
    <property type="evidence" value="ECO:0007669"/>
    <property type="project" value="InterPro"/>
</dbReference>
<name>A0A0H3DN26_MYCPB</name>
<dbReference type="GO" id="GO:0005829">
    <property type="term" value="C:cytosol"/>
    <property type="evidence" value="ECO:0007669"/>
    <property type="project" value="TreeGrafter"/>
</dbReference>
<dbReference type="eggNOG" id="COG0305">
    <property type="taxonomic scope" value="Bacteria"/>
</dbReference>
<dbReference type="GO" id="GO:0016787">
    <property type="term" value="F:hydrolase activity"/>
    <property type="evidence" value="ECO:0007669"/>
    <property type="project" value="UniProtKB-KW"/>
</dbReference>
<proteinExistence type="predicted"/>
<dbReference type="GO" id="GO:0003678">
    <property type="term" value="F:DNA helicase activity"/>
    <property type="evidence" value="ECO:0007669"/>
    <property type="project" value="InterPro"/>
</dbReference>
<dbReference type="Gene3D" id="1.10.860.10">
    <property type="entry name" value="DNAb Helicase, Chain A"/>
    <property type="match status" value="1"/>
</dbReference>
<dbReference type="KEGG" id="mpj:MPNE_0264"/>
<dbReference type="InterPro" id="IPR016136">
    <property type="entry name" value="DNA_helicase_N/primase_C"/>
</dbReference>
<dbReference type="EC" id="3.6.1.-" evidence="2"/>